<protein>
    <submittedName>
        <fullName evidence="2">Uncharacterized protein</fullName>
    </submittedName>
</protein>
<accession>A0ABY9Q858</accession>
<proteinExistence type="predicted"/>
<feature type="transmembrane region" description="Helical" evidence="1">
    <location>
        <begin position="52"/>
        <end position="72"/>
    </location>
</feature>
<gene>
    <name evidence="2" type="ORF">HSX42_12530</name>
</gene>
<feature type="transmembrane region" description="Helical" evidence="1">
    <location>
        <begin position="21"/>
        <end position="40"/>
    </location>
</feature>
<evidence type="ECO:0000256" key="1">
    <source>
        <dbReference type="SAM" id="Phobius"/>
    </source>
</evidence>
<evidence type="ECO:0000313" key="3">
    <source>
        <dbReference type="Proteomes" id="UP001297580"/>
    </source>
</evidence>
<reference evidence="2 3" key="1">
    <citation type="submission" date="2023-08" db="EMBL/GenBank/DDBJ databases">
        <title>Complete genome sequence of Geobacillus thermodenitrificans K1041, a genetically tractable strain representative of the genus Geobacillus.</title>
        <authorList>
            <person name="Kani S."/>
            <person name="Suzuki H."/>
        </authorList>
    </citation>
    <scope>NUCLEOTIDE SEQUENCE [LARGE SCALE GENOMIC DNA]</scope>
    <source>
        <strain evidence="2 3">K1041</strain>
    </source>
</reference>
<dbReference type="RefSeq" id="WP_311088141.1">
    <property type="nucleotide sequence ID" value="NZ_CP133461.1"/>
</dbReference>
<keyword evidence="3" id="KW-1185">Reference proteome</keyword>
<keyword evidence="1" id="KW-0472">Membrane</keyword>
<sequence>MERQGSGRQLQKGKIPSVHDVAAVSSIIATAILLVLGGTVQHTRQDMWMSPFWTSLIGFLTVHLSVQLHCLYPKKMPIEYSADILGKCSEN</sequence>
<organism evidence="2 3">
    <name type="scientific">Geobacillus thermodenitrificans</name>
    <dbReference type="NCBI Taxonomy" id="33940"/>
    <lineage>
        <taxon>Bacteria</taxon>
        <taxon>Bacillati</taxon>
        <taxon>Bacillota</taxon>
        <taxon>Bacilli</taxon>
        <taxon>Bacillales</taxon>
        <taxon>Anoxybacillaceae</taxon>
        <taxon>Geobacillus</taxon>
    </lineage>
</organism>
<dbReference type="Proteomes" id="UP001297580">
    <property type="component" value="Chromosome"/>
</dbReference>
<dbReference type="EMBL" id="CP133461">
    <property type="protein sequence ID" value="WMV75099.1"/>
    <property type="molecule type" value="Genomic_DNA"/>
</dbReference>
<keyword evidence="1" id="KW-0812">Transmembrane</keyword>
<name>A0ABY9Q858_GEOTD</name>
<evidence type="ECO:0000313" key="2">
    <source>
        <dbReference type="EMBL" id="WMV75099.1"/>
    </source>
</evidence>
<keyword evidence="1" id="KW-1133">Transmembrane helix</keyword>